<dbReference type="SUPFAM" id="SSF53686">
    <property type="entry name" value="Tryptophan synthase beta subunit-like PLP-dependent enzymes"/>
    <property type="match status" value="1"/>
</dbReference>
<dbReference type="GO" id="GO:0003941">
    <property type="term" value="F:L-serine ammonia-lyase activity"/>
    <property type="evidence" value="ECO:0007669"/>
    <property type="project" value="TreeGrafter"/>
</dbReference>
<keyword evidence="5 12" id="KW-0028">Amino-acid biosynthesis</keyword>
<comment type="function">
    <text evidence="11 12">Catalyzes the anaerobic formation of alpha-ketobutyrate and ammonia from threonine in a two-step reaction. The first step involved a dehydration of threonine and a production of enamine intermediates (aminocrotonate), which tautomerizes to its imine form (iminobutyrate). Both intermediates are unstable and short-lived. The second step is the nonenzymatic hydrolysis of the enamine/imine intermediates to form 2-ketobutyrate and free ammonia. In the low water environment of the cell, the second step is accelerated by RidA.</text>
</comment>
<evidence type="ECO:0000256" key="12">
    <source>
        <dbReference type="RuleBase" id="RU362012"/>
    </source>
</evidence>
<dbReference type="PROSITE" id="PS51672">
    <property type="entry name" value="ACT_LIKE"/>
    <property type="match status" value="2"/>
</dbReference>
<keyword evidence="7" id="KW-0677">Repeat</keyword>
<evidence type="ECO:0000256" key="1">
    <source>
        <dbReference type="ARBA" id="ARBA00001274"/>
    </source>
</evidence>
<dbReference type="InterPro" id="IPR038110">
    <property type="entry name" value="TD_ACT-like_sf"/>
</dbReference>
<dbReference type="GO" id="GO:0030170">
    <property type="term" value="F:pyridoxal phosphate binding"/>
    <property type="evidence" value="ECO:0007669"/>
    <property type="project" value="InterPro"/>
</dbReference>
<dbReference type="InterPro" id="IPR050147">
    <property type="entry name" value="Ser/Thr_Dehydratase"/>
</dbReference>
<keyword evidence="8 12" id="KW-0663">Pyridoxal phosphate</keyword>
<evidence type="ECO:0000256" key="9">
    <source>
        <dbReference type="ARBA" id="ARBA00023239"/>
    </source>
</evidence>
<dbReference type="Pfam" id="PF00291">
    <property type="entry name" value="PALP"/>
    <property type="match status" value="1"/>
</dbReference>
<keyword evidence="9 12" id="KW-0456">Lyase</keyword>
<evidence type="ECO:0000256" key="3">
    <source>
        <dbReference type="ARBA" id="ARBA00004810"/>
    </source>
</evidence>
<keyword evidence="10 12" id="KW-0100">Branched-chain amino acid biosynthesis</keyword>
<protein>
    <recommendedName>
        <fullName evidence="12">L-threonine dehydratase</fullName>
        <ecNumber evidence="12">4.3.1.19</ecNumber>
    </recommendedName>
    <alternativeName>
        <fullName evidence="12">Threonine deaminase</fullName>
    </alternativeName>
</protein>
<gene>
    <name evidence="12" type="primary">ilvA</name>
    <name evidence="14" type="ORF">HELGO_WM77925</name>
</gene>
<dbReference type="Gene3D" id="3.40.1020.10">
    <property type="entry name" value="Biosynthetic Threonine Deaminase, Domain 3"/>
    <property type="match status" value="1"/>
</dbReference>
<dbReference type="InterPro" id="IPR001926">
    <property type="entry name" value="TrpB-like_PALP"/>
</dbReference>
<dbReference type="PANTHER" id="PTHR48078:SF11">
    <property type="entry name" value="THREONINE DEHYDRATASE, MITOCHONDRIAL"/>
    <property type="match status" value="1"/>
</dbReference>
<dbReference type="FunFam" id="3.40.50.1100:FF:000008">
    <property type="entry name" value="L-threonine dehydratase"/>
    <property type="match status" value="1"/>
</dbReference>
<dbReference type="CDD" id="cd01562">
    <property type="entry name" value="Thr-dehyd"/>
    <property type="match status" value="1"/>
</dbReference>
<evidence type="ECO:0000313" key="14">
    <source>
        <dbReference type="EMBL" id="CAA6805575.1"/>
    </source>
</evidence>
<evidence type="ECO:0000256" key="11">
    <source>
        <dbReference type="ARBA" id="ARBA00025527"/>
    </source>
</evidence>
<dbReference type="NCBIfam" id="NF006674">
    <property type="entry name" value="PRK09224.1"/>
    <property type="match status" value="1"/>
</dbReference>
<comment type="subunit">
    <text evidence="12">Homotetramer.</text>
</comment>
<evidence type="ECO:0000256" key="5">
    <source>
        <dbReference type="ARBA" id="ARBA00022605"/>
    </source>
</evidence>
<dbReference type="UniPathway" id="UPA00047">
    <property type="reaction ID" value="UER00054"/>
</dbReference>
<accession>A0A6S6SD23</accession>
<dbReference type="Gene3D" id="3.40.50.1100">
    <property type="match status" value="2"/>
</dbReference>
<dbReference type="GO" id="GO:0009097">
    <property type="term" value="P:isoleucine biosynthetic process"/>
    <property type="evidence" value="ECO:0007669"/>
    <property type="project" value="UniProtKB-UniRule"/>
</dbReference>
<dbReference type="GO" id="GO:0006565">
    <property type="term" value="P:L-serine catabolic process"/>
    <property type="evidence" value="ECO:0007669"/>
    <property type="project" value="TreeGrafter"/>
</dbReference>
<dbReference type="NCBIfam" id="TIGR01124">
    <property type="entry name" value="ilvA_2Cterm"/>
    <property type="match status" value="1"/>
</dbReference>
<dbReference type="InterPro" id="IPR005787">
    <property type="entry name" value="Thr_deHydtase_biosynth"/>
</dbReference>
<dbReference type="Pfam" id="PF00585">
    <property type="entry name" value="Thr_dehydrat_C"/>
    <property type="match status" value="1"/>
</dbReference>
<proteinExistence type="inferred from homology"/>
<sequence length="454" mass="50047">MHTTEKSLIERILTARVYDVAIETPLDKARNLSERLNNHVHLKREDLQPVFSFKIRGAFNKLFHLSEAERSKGVVAASAGNHAQGIALAGSTLGIETTIVMPTVTPDIKIKAVQAFGGKAIIHGDSFDEAYAYARELEEKQGMVFAHPFDDFDVIAGQGTIGMEILRQHPTPPDAIFIAIGGGGLISGVGSYIKYLYPNTKIIGVEHEEAPTMYMALKEGERVILPRVGTFADGTAVKQVGEKTFAIARHIVDEVILVSTDETCAAIKDVFEDTRTLLEPAGALGVAGLKKYITEHNWQDKDIVTITCGANINFDRMRHVAERAELGEGREVLLAVTIPEQPGSFRQFCRSIGNRSISEFNYRHSGSHQAKVFAGVKISGGQTERENLLNDLQAQHYSFIDMSNNEVAKIHLRYMVGGHGQGVENELLYRFMFPERPGALLHFLTSMGEGWDIS</sequence>
<dbReference type="CDD" id="cd04906">
    <property type="entry name" value="ACT_ThrD-I_1"/>
    <property type="match status" value="1"/>
</dbReference>
<dbReference type="GO" id="GO:0006567">
    <property type="term" value="P:L-threonine catabolic process"/>
    <property type="evidence" value="ECO:0007669"/>
    <property type="project" value="TreeGrafter"/>
</dbReference>
<dbReference type="EMBL" id="CACVAV010000089">
    <property type="protein sequence ID" value="CAA6805575.1"/>
    <property type="molecule type" value="Genomic_DNA"/>
</dbReference>
<organism evidence="14">
    <name type="scientific">uncultured Thiotrichaceae bacterium</name>
    <dbReference type="NCBI Taxonomy" id="298394"/>
    <lineage>
        <taxon>Bacteria</taxon>
        <taxon>Pseudomonadati</taxon>
        <taxon>Pseudomonadota</taxon>
        <taxon>Gammaproteobacteria</taxon>
        <taxon>Thiotrichales</taxon>
        <taxon>Thiotrichaceae</taxon>
        <taxon>environmental samples</taxon>
    </lineage>
</organism>
<name>A0A6S6SD23_9GAMM</name>
<evidence type="ECO:0000256" key="4">
    <source>
        <dbReference type="ARBA" id="ARBA00010869"/>
    </source>
</evidence>
<feature type="non-terminal residue" evidence="14">
    <location>
        <position position="454"/>
    </location>
</feature>
<dbReference type="PANTHER" id="PTHR48078">
    <property type="entry name" value="THREONINE DEHYDRATASE, MITOCHONDRIAL-RELATED"/>
    <property type="match status" value="1"/>
</dbReference>
<keyword evidence="6 12" id="KW-0412">Isoleucine biosynthesis</keyword>
<evidence type="ECO:0000256" key="10">
    <source>
        <dbReference type="ARBA" id="ARBA00023304"/>
    </source>
</evidence>
<reference evidence="14" key="1">
    <citation type="submission" date="2020-01" db="EMBL/GenBank/DDBJ databases">
        <authorList>
            <person name="Meier V. D."/>
            <person name="Meier V D."/>
        </authorList>
    </citation>
    <scope>NUCLEOTIDE SEQUENCE</scope>
    <source>
        <strain evidence="14">HLG_WM_MAG_08</strain>
    </source>
</reference>
<dbReference type="InterPro" id="IPR000634">
    <property type="entry name" value="Ser/Thr_deHydtase_PyrdxlP-BS"/>
</dbReference>
<evidence type="ECO:0000256" key="7">
    <source>
        <dbReference type="ARBA" id="ARBA00022737"/>
    </source>
</evidence>
<dbReference type="InterPro" id="IPR036052">
    <property type="entry name" value="TrpB-like_PALP_sf"/>
</dbReference>
<evidence type="ECO:0000259" key="13">
    <source>
        <dbReference type="PROSITE" id="PS51672"/>
    </source>
</evidence>
<evidence type="ECO:0000256" key="8">
    <source>
        <dbReference type="ARBA" id="ARBA00022898"/>
    </source>
</evidence>
<evidence type="ECO:0000256" key="6">
    <source>
        <dbReference type="ARBA" id="ARBA00022624"/>
    </source>
</evidence>
<dbReference type="SUPFAM" id="SSF55021">
    <property type="entry name" value="ACT-like"/>
    <property type="match status" value="2"/>
</dbReference>
<dbReference type="AlphaFoldDB" id="A0A6S6SD23"/>
<dbReference type="EC" id="4.3.1.19" evidence="12"/>
<feature type="domain" description="ACT-like" evidence="13">
    <location>
        <begin position="332"/>
        <end position="404"/>
    </location>
</feature>
<evidence type="ECO:0000256" key="2">
    <source>
        <dbReference type="ARBA" id="ARBA00001933"/>
    </source>
</evidence>
<comment type="similarity">
    <text evidence="4 12">Belongs to the serine/threonine dehydratase family.</text>
</comment>
<dbReference type="PROSITE" id="PS00165">
    <property type="entry name" value="DEHYDRATASE_SER_THR"/>
    <property type="match status" value="1"/>
</dbReference>
<feature type="domain" description="ACT-like" evidence="13">
    <location>
        <begin position="427"/>
        <end position="454"/>
    </location>
</feature>
<comment type="pathway">
    <text evidence="3 12">Amino-acid biosynthesis; L-isoleucine biosynthesis; 2-oxobutanoate from L-threonine: step 1/1.</text>
</comment>
<comment type="catalytic activity">
    <reaction evidence="1 12">
        <text>L-threonine = 2-oxobutanoate + NH4(+)</text>
        <dbReference type="Rhea" id="RHEA:22108"/>
        <dbReference type="ChEBI" id="CHEBI:16763"/>
        <dbReference type="ChEBI" id="CHEBI:28938"/>
        <dbReference type="ChEBI" id="CHEBI:57926"/>
        <dbReference type="EC" id="4.3.1.19"/>
    </reaction>
</comment>
<dbReference type="GO" id="GO:0004794">
    <property type="term" value="F:threonine deaminase activity"/>
    <property type="evidence" value="ECO:0007669"/>
    <property type="project" value="UniProtKB-UniRule"/>
</dbReference>
<comment type="cofactor">
    <cofactor evidence="2 12">
        <name>pyridoxal 5'-phosphate</name>
        <dbReference type="ChEBI" id="CHEBI:597326"/>
    </cofactor>
</comment>
<dbReference type="InterPro" id="IPR045865">
    <property type="entry name" value="ACT-like_dom_sf"/>
</dbReference>
<dbReference type="InterPro" id="IPR001721">
    <property type="entry name" value="TD_ACT-like"/>
</dbReference>